<dbReference type="Proteomes" id="UP000075531">
    <property type="component" value="Unassembled WGS sequence"/>
</dbReference>
<comment type="caution">
    <text evidence="2">The sequence shown here is derived from an EMBL/GenBank/DDBJ whole genome shotgun (WGS) entry which is preliminary data.</text>
</comment>
<dbReference type="PROSITE" id="PS50851">
    <property type="entry name" value="CHEW"/>
    <property type="match status" value="1"/>
</dbReference>
<organism evidence="2 3">
    <name type="scientific">Clostridium tepidiprofundi DSM 19306</name>
    <dbReference type="NCBI Taxonomy" id="1121338"/>
    <lineage>
        <taxon>Bacteria</taxon>
        <taxon>Bacillati</taxon>
        <taxon>Bacillota</taxon>
        <taxon>Clostridia</taxon>
        <taxon>Eubacteriales</taxon>
        <taxon>Clostridiaceae</taxon>
        <taxon>Clostridium</taxon>
    </lineage>
</organism>
<dbReference type="Gene3D" id="2.40.50.180">
    <property type="entry name" value="CheA-289, Domain 4"/>
    <property type="match status" value="1"/>
</dbReference>
<dbReference type="InterPro" id="IPR036061">
    <property type="entry name" value="CheW-like_dom_sf"/>
</dbReference>
<name>A0A151B4E0_9CLOT</name>
<dbReference type="EMBL" id="LTBA01000010">
    <property type="protein sequence ID" value="KYH34784.1"/>
    <property type="molecule type" value="Genomic_DNA"/>
</dbReference>
<keyword evidence="3" id="KW-1185">Reference proteome</keyword>
<dbReference type="SMART" id="SM00260">
    <property type="entry name" value="CheW"/>
    <property type="match status" value="1"/>
</dbReference>
<dbReference type="AlphaFoldDB" id="A0A151B4E0"/>
<dbReference type="STRING" id="1121338.CLTEP_12490"/>
<dbReference type="PANTHER" id="PTHR22617">
    <property type="entry name" value="CHEMOTAXIS SENSOR HISTIDINE KINASE-RELATED"/>
    <property type="match status" value="1"/>
</dbReference>
<dbReference type="GO" id="GO:0006935">
    <property type="term" value="P:chemotaxis"/>
    <property type="evidence" value="ECO:0007669"/>
    <property type="project" value="InterPro"/>
</dbReference>
<evidence type="ECO:0000313" key="2">
    <source>
        <dbReference type="EMBL" id="KYH34784.1"/>
    </source>
</evidence>
<dbReference type="InterPro" id="IPR002545">
    <property type="entry name" value="CheW-lke_dom"/>
</dbReference>
<evidence type="ECO:0000259" key="1">
    <source>
        <dbReference type="PROSITE" id="PS50851"/>
    </source>
</evidence>
<dbReference type="GO" id="GO:0007165">
    <property type="term" value="P:signal transduction"/>
    <property type="evidence" value="ECO:0007669"/>
    <property type="project" value="InterPro"/>
</dbReference>
<dbReference type="PATRIC" id="fig|1121338.3.peg.1285"/>
<dbReference type="InterPro" id="IPR039315">
    <property type="entry name" value="CheW"/>
</dbReference>
<dbReference type="SUPFAM" id="SSF50341">
    <property type="entry name" value="CheW-like"/>
    <property type="match status" value="1"/>
</dbReference>
<reference evidence="2 3" key="1">
    <citation type="submission" date="2016-02" db="EMBL/GenBank/DDBJ databases">
        <title>Genome sequence of Clostridium tepidiprofundi DSM 19306.</title>
        <authorList>
            <person name="Poehlein A."/>
            <person name="Daniel R."/>
        </authorList>
    </citation>
    <scope>NUCLEOTIDE SEQUENCE [LARGE SCALE GENOMIC DNA]</scope>
    <source>
        <strain evidence="2 3">DSM 19306</strain>
    </source>
</reference>
<gene>
    <name evidence="2" type="primary">cheW_1</name>
    <name evidence="2" type="ORF">CLTEP_12490</name>
</gene>
<protein>
    <submittedName>
        <fullName evidence="2">Chemotaxis protein CheW</fullName>
    </submittedName>
</protein>
<feature type="domain" description="CheW-like" evidence="1">
    <location>
        <begin position="5"/>
        <end position="145"/>
    </location>
</feature>
<dbReference type="GO" id="GO:0005829">
    <property type="term" value="C:cytosol"/>
    <property type="evidence" value="ECO:0007669"/>
    <property type="project" value="TreeGrafter"/>
</dbReference>
<accession>A0A151B4E0</accession>
<evidence type="ECO:0000313" key="3">
    <source>
        <dbReference type="Proteomes" id="UP000075531"/>
    </source>
</evidence>
<dbReference type="OrthoDB" id="9794382at2"/>
<dbReference type="PANTHER" id="PTHR22617:SF23">
    <property type="entry name" value="CHEMOTAXIS PROTEIN CHEW"/>
    <property type="match status" value="1"/>
</dbReference>
<dbReference type="Gene3D" id="2.30.30.40">
    <property type="entry name" value="SH3 Domains"/>
    <property type="match status" value="1"/>
</dbReference>
<dbReference type="RefSeq" id="WP_066824125.1">
    <property type="nucleotide sequence ID" value="NZ_LTBA01000010.1"/>
</dbReference>
<proteinExistence type="predicted"/>
<dbReference type="Pfam" id="PF01584">
    <property type="entry name" value="CheW"/>
    <property type="match status" value="1"/>
</dbReference>
<sequence length="150" mass="16658">MSDNALKILIFNIKNENYAASIMEIERILGYQEPTRVPDVPQFVEGVINYEGSILPVISIAKKFGLSNSGVDGESKIIVVKQHESKIGILVDSVSEVMDIDMSVIEEPPEIISGISKRYLKGLVKCDEKIIILLNLSAILTEEEKEKINI</sequence>